<comment type="subcellular location">
    <subcellularLocation>
        <location evidence="1">Membrane</location>
        <topology evidence="1">Multi-pass membrane protein</topology>
    </subcellularLocation>
</comment>
<dbReference type="Gene3D" id="1.50.10.150">
    <property type="entry name" value="Voltage-dependent anion channel"/>
    <property type="match status" value="1"/>
</dbReference>
<evidence type="ECO:0000256" key="4">
    <source>
        <dbReference type="ARBA" id="ARBA00023136"/>
    </source>
</evidence>
<organism evidence="6 7">
    <name type="scientific">Bowdeniella nasicola</name>
    <dbReference type="NCBI Taxonomy" id="208480"/>
    <lineage>
        <taxon>Bacteria</taxon>
        <taxon>Bacillati</taxon>
        <taxon>Actinomycetota</taxon>
        <taxon>Actinomycetes</taxon>
        <taxon>Actinomycetales</taxon>
        <taxon>Actinomycetaceae</taxon>
        <taxon>Bowdeniella</taxon>
    </lineage>
</organism>
<evidence type="ECO:0000256" key="3">
    <source>
        <dbReference type="ARBA" id="ARBA00022989"/>
    </source>
</evidence>
<feature type="transmembrane region" description="Helical" evidence="5">
    <location>
        <begin position="272"/>
        <end position="292"/>
    </location>
</feature>
<accession>A0A1Q5Q3G1</accession>
<evidence type="ECO:0000313" key="6">
    <source>
        <dbReference type="EMBL" id="OKL54229.1"/>
    </source>
</evidence>
<dbReference type="OrthoDB" id="5017340at2"/>
<reference evidence="7" key="1">
    <citation type="submission" date="2016-12" db="EMBL/GenBank/DDBJ databases">
        <authorList>
            <person name="Meng X."/>
        </authorList>
    </citation>
    <scope>NUCLEOTIDE SEQUENCE [LARGE SCALE GENOMIC DNA]</scope>
    <source>
        <strain evidence="7">DSM 19116</strain>
    </source>
</reference>
<evidence type="ECO:0000256" key="2">
    <source>
        <dbReference type="ARBA" id="ARBA00022692"/>
    </source>
</evidence>
<dbReference type="InterPro" id="IPR038665">
    <property type="entry name" value="Voltage-dep_anion_channel_sf"/>
</dbReference>
<sequence>MTPPPLLARIPYASFATVMGLGGLAATWGYAERLLGAPAFVKLLLVGLAAGVWLALLAIQVVRVIRYPAAVKAEVTNPFPMVFLATLTVGTLVLCSAALPVAGNAVAWLWWPAVVAHLGVCVYVFGSWLARNDLNLTTVTPAWFIPVVGTMVASFAGAFVAPTGFAMGLWGLGFLLWFALQPVVLRRLFINHEPMPPRLLPTLAVLVAPAPVAIIGWHALISAPVSEGYGEAIRIMRSATPLVVAALLATGLLFLALLLLPGLGLFRAPFSLTWWATSFPIAALATASVIVWSANHAWLAITAIVIATTWIGYLLIRSVLAIGRDADAFL</sequence>
<protein>
    <recommendedName>
        <fullName evidence="8">Tellurite resistance protein</fullName>
    </recommendedName>
</protein>
<feature type="transmembrane region" description="Helical" evidence="5">
    <location>
        <begin position="108"/>
        <end position="130"/>
    </location>
</feature>
<evidence type="ECO:0008006" key="8">
    <source>
        <dbReference type="Google" id="ProtNLM"/>
    </source>
</evidence>
<dbReference type="GO" id="GO:0005886">
    <property type="term" value="C:plasma membrane"/>
    <property type="evidence" value="ECO:0007669"/>
    <property type="project" value="TreeGrafter"/>
</dbReference>
<feature type="transmembrane region" description="Helical" evidence="5">
    <location>
        <begin position="240"/>
        <end position="260"/>
    </location>
</feature>
<dbReference type="InterPro" id="IPR052951">
    <property type="entry name" value="Tellurite_res_ion_channel"/>
</dbReference>
<feature type="transmembrane region" description="Helical" evidence="5">
    <location>
        <begin position="200"/>
        <end position="220"/>
    </location>
</feature>
<feature type="transmembrane region" description="Helical" evidence="5">
    <location>
        <begin position="142"/>
        <end position="161"/>
    </location>
</feature>
<evidence type="ECO:0000256" key="5">
    <source>
        <dbReference type="SAM" id="Phobius"/>
    </source>
</evidence>
<dbReference type="InterPro" id="IPR004695">
    <property type="entry name" value="SLAC1/Mae1/Ssu1/TehA"/>
</dbReference>
<keyword evidence="7" id="KW-1185">Reference proteome</keyword>
<feature type="transmembrane region" description="Helical" evidence="5">
    <location>
        <begin position="298"/>
        <end position="316"/>
    </location>
</feature>
<dbReference type="AlphaFoldDB" id="A0A1Q5Q3G1"/>
<dbReference type="Proteomes" id="UP000185628">
    <property type="component" value="Unassembled WGS sequence"/>
</dbReference>
<name>A0A1Q5Q3G1_9ACTO</name>
<evidence type="ECO:0000256" key="1">
    <source>
        <dbReference type="ARBA" id="ARBA00004141"/>
    </source>
</evidence>
<feature type="transmembrane region" description="Helical" evidence="5">
    <location>
        <begin position="167"/>
        <end position="188"/>
    </location>
</feature>
<dbReference type="PANTHER" id="PTHR37955">
    <property type="entry name" value="TELLURITE RESISTANCE PROTEIN TEHA"/>
    <property type="match status" value="1"/>
</dbReference>
<dbReference type="PANTHER" id="PTHR37955:SF1">
    <property type="entry name" value="DEP DOMAIN-CONTAINING PROTEIN"/>
    <property type="match status" value="1"/>
</dbReference>
<keyword evidence="3 5" id="KW-1133">Transmembrane helix</keyword>
<dbReference type="EMBL" id="MQVR01000022">
    <property type="protein sequence ID" value="OKL54229.1"/>
    <property type="molecule type" value="Genomic_DNA"/>
</dbReference>
<dbReference type="RefSeq" id="WP_073716312.1">
    <property type="nucleotide sequence ID" value="NZ_MQVR01000022.1"/>
</dbReference>
<feature type="transmembrane region" description="Helical" evidence="5">
    <location>
        <begin position="82"/>
        <end position="102"/>
    </location>
</feature>
<evidence type="ECO:0000313" key="7">
    <source>
        <dbReference type="Proteomes" id="UP000185628"/>
    </source>
</evidence>
<keyword evidence="4 5" id="KW-0472">Membrane</keyword>
<dbReference type="GO" id="GO:0046583">
    <property type="term" value="F:monoatomic cation efflux transmembrane transporter activity"/>
    <property type="evidence" value="ECO:0007669"/>
    <property type="project" value="TreeGrafter"/>
</dbReference>
<proteinExistence type="predicted"/>
<keyword evidence="2 5" id="KW-0812">Transmembrane</keyword>
<feature type="transmembrane region" description="Helical" evidence="5">
    <location>
        <begin position="12"/>
        <end position="31"/>
    </location>
</feature>
<gene>
    <name evidence="6" type="ORF">BSZ39_05185</name>
</gene>
<feature type="transmembrane region" description="Helical" evidence="5">
    <location>
        <begin position="43"/>
        <end position="62"/>
    </location>
</feature>
<dbReference type="Pfam" id="PF03595">
    <property type="entry name" value="SLAC1"/>
    <property type="match status" value="1"/>
</dbReference>
<comment type="caution">
    <text evidence="6">The sequence shown here is derived from an EMBL/GenBank/DDBJ whole genome shotgun (WGS) entry which is preliminary data.</text>
</comment>